<name>A0A5C6AUU0_9BACT</name>
<accession>A0A5C6AUU0</accession>
<dbReference type="EMBL" id="SJPM01000001">
    <property type="protein sequence ID" value="TWU03358.1"/>
    <property type="molecule type" value="Genomic_DNA"/>
</dbReference>
<evidence type="ECO:0008006" key="3">
    <source>
        <dbReference type="Google" id="ProtNLM"/>
    </source>
</evidence>
<dbReference type="OrthoDB" id="4399984at2"/>
<dbReference type="Proteomes" id="UP000316213">
    <property type="component" value="Unassembled WGS sequence"/>
</dbReference>
<sequence length="344" mass="38307">MLFALATIDSAAPPDAAGVWADVDRQTVLPLLAWLDCLAPHAHPLAVPLRRHWLRTRRIVQVDPDSCGDAAGQAWLQWAWRANAIWVSENGRVLSDPARLALLDRDLIDDLLVTHPDAVIPAPKDARQRQAEVAAELRNRMVDPIEGAIPVPGVDEVAPRSAKETAERILALFVVATRAESILNGHPLDVERMRVRCPLGFDALSPDERAFFASPSPPADAFVWRYESLMCLQWALDMQFELPWPDEHADLTAVTRLMVDLPDQTIIEHSRLRSLEELLKEAERHQQLYFAVASAQSQGQEIPAGIDPGVVCERLIALSWLLDLPMASSWDEAIKWVDNGLTHS</sequence>
<keyword evidence="2" id="KW-1185">Reference proteome</keyword>
<protein>
    <recommendedName>
        <fullName evidence="3">DUF4272 domain-containing protein</fullName>
    </recommendedName>
</protein>
<gene>
    <name evidence="1" type="ORF">Pla100_02780</name>
</gene>
<comment type="caution">
    <text evidence="1">The sequence shown here is derived from an EMBL/GenBank/DDBJ whole genome shotgun (WGS) entry which is preliminary data.</text>
</comment>
<dbReference type="Pfam" id="PF14094">
    <property type="entry name" value="DUF4272"/>
    <property type="match status" value="1"/>
</dbReference>
<evidence type="ECO:0000313" key="2">
    <source>
        <dbReference type="Proteomes" id="UP000316213"/>
    </source>
</evidence>
<organism evidence="1 2">
    <name type="scientific">Neorhodopirellula pilleata</name>
    <dbReference type="NCBI Taxonomy" id="2714738"/>
    <lineage>
        <taxon>Bacteria</taxon>
        <taxon>Pseudomonadati</taxon>
        <taxon>Planctomycetota</taxon>
        <taxon>Planctomycetia</taxon>
        <taxon>Pirellulales</taxon>
        <taxon>Pirellulaceae</taxon>
        <taxon>Neorhodopirellula</taxon>
    </lineage>
</organism>
<dbReference type="InterPro" id="IPR025368">
    <property type="entry name" value="DUF4272"/>
</dbReference>
<proteinExistence type="predicted"/>
<dbReference type="RefSeq" id="WP_146575899.1">
    <property type="nucleotide sequence ID" value="NZ_SJPM01000001.1"/>
</dbReference>
<reference evidence="1 2" key="1">
    <citation type="submission" date="2019-02" db="EMBL/GenBank/DDBJ databases">
        <title>Deep-cultivation of Planctomycetes and their phenomic and genomic characterization uncovers novel biology.</title>
        <authorList>
            <person name="Wiegand S."/>
            <person name="Jogler M."/>
            <person name="Boedeker C."/>
            <person name="Pinto D."/>
            <person name="Vollmers J."/>
            <person name="Rivas-Marin E."/>
            <person name="Kohn T."/>
            <person name="Peeters S.H."/>
            <person name="Heuer A."/>
            <person name="Rast P."/>
            <person name="Oberbeckmann S."/>
            <person name="Bunk B."/>
            <person name="Jeske O."/>
            <person name="Meyerdierks A."/>
            <person name="Storesund J.E."/>
            <person name="Kallscheuer N."/>
            <person name="Luecker S."/>
            <person name="Lage O.M."/>
            <person name="Pohl T."/>
            <person name="Merkel B.J."/>
            <person name="Hornburger P."/>
            <person name="Mueller R.-W."/>
            <person name="Bruemmer F."/>
            <person name="Labrenz M."/>
            <person name="Spormann A.M."/>
            <person name="Op Den Camp H."/>
            <person name="Overmann J."/>
            <person name="Amann R."/>
            <person name="Jetten M.S.M."/>
            <person name="Mascher T."/>
            <person name="Medema M.H."/>
            <person name="Devos D.P."/>
            <person name="Kaster A.-K."/>
            <person name="Ovreas L."/>
            <person name="Rohde M."/>
            <person name="Galperin M.Y."/>
            <person name="Jogler C."/>
        </authorList>
    </citation>
    <scope>NUCLEOTIDE SEQUENCE [LARGE SCALE GENOMIC DNA]</scope>
    <source>
        <strain evidence="1 2">Pla100</strain>
    </source>
</reference>
<dbReference type="AlphaFoldDB" id="A0A5C6AUU0"/>
<evidence type="ECO:0000313" key="1">
    <source>
        <dbReference type="EMBL" id="TWU03358.1"/>
    </source>
</evidence>